<evidence type="ECO:0000256" key="3">
    <source>
        <dbReference type="ARBA" id="ARBA00023163"/>
    </source>
</evidence>
<gene>
    <name evidence="5" type="ORF">D0C36_05175</name>
</gene>
<sequence>MQVLPAPQLALYIKHYLWVQKPATVGGQLRMFSDGNPGIAFCCEGSLYADALHKNPYPAIFAYGQIDTHRVIYASENVKLLIAVMHPYGLSSLMRAPAQVLNNEILNDEVLFSPAFINDAKALLYPIDITTRLTKADKLFGRLLTDRLMATESLLAATIEHVRKLNGNVNSAGFSNFTGFSERYLEKKFKEHIGMSPKKFARITRMLSFIKSLQAADDASTLTVQAYRAGYFDQAHLNHDFKALTGTTPSEFAAQRQSLALNLFTLRKD</sequence>
<keyword evidence="2" id="KW-0238">DNA-binding</keyword>
<protein>
    <submittedName>
        <fullName evidence="5">AraC family transcriptional regulator</fullName>
    </submittedName>
</protein>
<reference evidence="5 6" key="1">
    <citation type="submission" date="2018-08" db="EMBL/GenBank/DDBJ databases">
        <title>Mucilaginibacter sp. MYSH2.</title>
        <authorList>
            <person name="Seo T."/>
        </authorList>
    </citation>
    <scope>NUCLEOTIDE SEQUENCE [LARGE SCALE GENOMIC DNA]</scope>
    <source>
        <strain evidence="5 6">MYSH2</strain>
    </source>
</reference>
<dbReference type="PANTHER" id="PTHR46796:SF13">
    <property type="entry name" value="HTH-TYPE TRANSCRIPTIONAL ACTIVATOR RHAS"/>
    <property type="match status" value="1"/>
</dbReference>
<evidence type="ECO:0000313" key="6">
    <source>
        <dbReference type="Proteomes" id="UP000264217"/>
    </source>
</evidence>
<dbReference type="Pfam" id="PF20240">
    <property type="entry name" value="DUF6597"/>
    <property type="match status" value="1"/>
</dbReference>
<accession>A0A372NXS8</accession>
<dbReference type="GO" id="GO:0043565">
    <property type="term" value="F:sequence-specific DNA binding"/>
    <property type="evidence" value="ECO:0007669"/>
    <property type="project" value="InterPro"/>
</dbReference>
<comment type="caution">
    <text evidence="5">The sequence shown here is derived from an EMBL/GenBank/DDBJ whole genome shotgun (WGS) entry which is preliminary data.</text>
</comment>
<dbReference type="InterPro" id="IPR046532">
    <property type="entry name" value="DUF6597"/>
</dbReference>
<keyword evidence="3" id="KW-0804">Transcription</keyword>
<keyword evidence="1" id="KW-0805">Transcription regulation</keyword>
<dbReference type="Proteomes" id="UP000264217">
    <property type="component" value="Unassembled WGS sequence"/>
</dbReference>
<organism evidence="5 6">
    <name type="scientific">Mucilaginibacter conchicola</name>
    <dbReference type="NCBI Taxonomy" id="2303333"/>
    <lineage>
        <taxon>Bacteria</taxon>
        <taxon>Pseudomonadati</taxon>
        <taxon>Bacteroidota</taxon>
        <taxon>Sphingobacteriia</taxon>
        <taxon>Sphingobacteriales</taxon>
        <taxon>Sphingobacteriaceae</taxon>
        <taxon>Mucilaginibacter</taxon>
    </lineage>
</organism>
<dbReference type="EMBL" id="QWDC01000001">
    <property type="protein sequence ID" value="RFZ94923.1"/>
    <property type="molecule type" value="Genomic_DNA"/>
</dbReference>
<dbReference type="InterPro" id="IPR050204">
    <property type="entry name" value="AraC_XylS_family_regulators"/>
</dbReference>
<proteinExistence type="predicted"/>
<dbReference type="SMART" id="SM00342">
    <property type="entry name" value="HTH_ARAC"/>
    <property type="match status" value="1"/>
</dbReference>
<dbReference type="GO" id="GO:0003700">
    <property type="term" value="F:DNA-binding transcription factor activity"/>
    <property type="evidence" value="ECO:0007669"/>
    <property type="project" value="InterPro"/>
</dbReference>
<name>A0A372NXS8_9SPHI</name>
<dbReference type="RefSeq" id="WP_117390482.1">
    <property type="nucleotide sequence ID" value="NZ_QWDC01000001.1"/>
</dbReference>
<evidence type="ECO:0000313" key="5">
    <source>
        <dbReference type="EMBL" id="RFZ94923.1"/>
    </source>
</evidence>
<dbReference type="InterPro" id="IPR018060">
    <property type="entry name" value="HTH_AraC"/>
</dbReference>
<evidence type="ECO:0000256" key="2">
    <source>
        <dbReference type="ARBA" id="ARBA00023125"/>
    </source>
</evidence>
<dbReference type="PANTHER" id="PTHR46796">
    <property type="entry name" value="HTH-TYPE TRANSCRIPTIONAL ACTIVATOR RHAS-RELATED"/>
    <property type="match status" value="1"/>
</dbReference>
<dbReference type="OrthoDB" id="511992at2"/>
<dbReference type="Gene3D" id="1.10.10.60">
    <property type="entry name" value="Homeodomain-like"/>
    <property type="match status" value="1"/>
</dbReference>
<feature type="domain" description="HTH araC/xylS-type" evidence="4">
    <location>
        <begin position="152"/>
        <end position="255"/>
    </location>
</feature>
<keyword evidence="6" id="KW-1185">Reference proteome</keyword>
<dbReference type="Pfam" id="PF12833">
    <property type="entry name" value="HTH_18"/>
    <property type="match status" value="1"/>
</dbReference>
<dbReference type="PROSITE" id="PS01124">
    <property type="entry name" value="HTH_ARAC_FAMILY_2"/>
    <property type="match status" value="1"/>
</dbReference>
<evidence type="ECO:0000259" key="4">
    <source>
        <dbReference type="PROSITE" id="PS01124"/>
    </source>
</evidence>
<evidence type="ECO:0000256" key="1">
    <source>
        <dbReference type="ARBA" id="ARBA00023015"/>
    </source>
</evidence>
<dbReference type="AlphaFoldDB" id="A0A372NXS8"/>